<evidence type="ECO:0000313" key="4">
    <source>
        <dbReference type="Proteomes" id="UP000308730"/>
    </source>
</evidence>
<dbReference type="Pfam" id="PF17168">
    <property type="entry name" value="DUF5127"/>
    <property type="match status" value="1"/>
</dbReference>
<evidence type="ECO:0000259" key="1">
    <source>
        <dbReference type="Pfam" id="PF16335"/>
    </source>
</evidence>
<keyword evidence="4" id="KW-1185">Reference proteome</keyword>
<dbReference type="OrthoDB" id="3918848at2759"/>
<dbReference type="EMBL" id="SGPM01000834">
    <property type="protein sequence ID" value="THH15285.1"/>
    <property type="molecule type" value="Genomic_DNA"/>
</dbReference>
<gene>
    <name evidence="3" type="ORF">EUX98_g9487</name>
</gene>
<dbReference type="InterPro" id="IPR052743">
    <property type="entry name" value="Glutaminase_GtaA"/>
</dbReference>
<feature type="domain" description="Glutaminase A N-terminal" evidence="2">
    <location>
        <begin position="6"/>
        <end position="164"/>
    </location>
</feature>
<evidence type="ECO:0000259" key="2">
    <source>
        <dbReference type="Pfam" id="PF17168"/>
    </source>
</evidence>
<dbReference type="InterPro" id="IPR033433">
    <property type="entry name" value="GtaA_N"/>
</dbReference>
<sequence>MTNERKVYTDISAEWASGNRSAIVTWKTIRTDMSTYHQIQLESPTPLTELVDQAEDTTTYFATRSGPSVSFTVAHDQDSRGGFAKGALAPSLPVTSAPISNPFPVFAIAVDLGNITQTAQSTGSVANRAPYFIVQYDSTENADAFLLDSDDARQRAVALDTQILGDTSNISSAYFKLVSIAARQTLGATELTVANGTDGNWNTSDVMMFMKDIGSSGYVPDTRCYHKNAQVIWKVE</sequence>
<reference evidence="3 4" key="1">
    <citation type="submission" date="2019-02" db="EMBL/GenBank/DDBJ databases">
        <title>Genome sequencing of the rare red list fungi Antrodiella citrinella (Flaviporus citrinellus).</title>
        <authorList>
            <person name="Buettner E."/>
            <person name="Kellner H."/>
        </authorList>
    </citation>
    <scope>NUCLEOTIDE SEQUENCE [LARGE SCALE GENOMIC DNA]</scope>
    <source>
        <strain evidence="3 4">DSM 108506</strain>
    </source>
</reference>
<organism evidence="3 4">
    <name type="scientific">Antrodiella citrinella</name>
    <dbReference type="NCBI Taxonomy" id="2447956"/>
    <lineage>
        <taxon>Eukaryota</taxon>
        <taxon>Fungi</taxon>
        <taxon>Dikarya</taxon>
        <taxon>Basidiomycota</taxon>
        <taxon>Agaricomycotina</taxon>
        <taxon>Agaricomycetes</taxon>
        <taxon>Polyporales</taxon>
        <taxon>Steccherinaceae</taxon>
        <taxon>Antrodiella</taxon>
    </lineage>
</organism>
<proteinExistence type="predicted"/>
<dbReference type="PANTHER" id="PTHR31987">
    <property type="entry name" value="GLUTAMINASE A-RELATED"/>
    <property type="match status" value="1"/>
</dbReference>
<dbReference type="AlphaFoldDB" id="A0A4S4LSW7"/>
<protein>
    <submittedName>
        <fullName evidence="3">Uncharacterized protein</fullName>
    </submittedName>
</protein>
<accession>A0A4S4LSW7</accession>
<dbReference type="InterPro" id="IPR032514">
    <property type="entry name" value="GtaA_central"/>
</dbReference>
<dbReference type="PANTHER" id="PTHR31987:SF1">
    <property type="entry name" value="GLUTAMINASE A"/>
    <property type="match status" value="1"/>
</dbReference>
<evidence type="ECO:0000313" key="3">
    <source>
        <dbReference type="EMBL" id="THH15285.1"/>
    </source>
</evidence>
<name>A0A4S4LSW7_9APHY</name>
<comment type="caution">
    <text evidence="3">The sequence shown here is derived from an EMBL/GenBank/DDBJ whole genome shotgun (WGS) entry which is preliminary data.</text>
</comment>
<dbReference type="Pfam" id="PF16335">
    <property type="entry name" value="GtaA_6_Hairpin"/>
    <property type="match status" value="1"/>
</dbReference>
<dbReference type="Proteomes" id="UP000308730">
    <property type="component" value="Unassembled WGS sequence"/>
</dbReference>
<feature type="domain" description="Glutaminase A central" evidence="1">
    <location>
        <begin position="171"/>
        <end position="219"/>
    </location>
</feature>